<evidence type="ECO:0000313" key="4">
    <source>
        <dbReference type="Proteomes" id="UP001302676"/>
    </source>
</evidence>
<dbReference type="AlphaFoldDB" id="A0AAN6ZNC9"/>
<reference evidence="3" key="2">
    <citation type="submission" date="2023-05" db="EMBL/GenBank/DDBJ databases">
        <authorList>
            <consortium name="Lawrence Berkeley National Laboratory"/>
            <person name="Steindorff A."/>
            <person name="Hensen N."/>
            <person name="Bonometti L."/>
            <person name="Westerberg I."/>
            <person name="Brannstrom I.O."/>
            <person name="Guillou S."/>
            <person name="Cros-Aarteil S."/>
            <person name="Calhoun S."/>
            <person name="Haridas S."/>
            <person name="Kuo A."/>
            <person name="Mondo S."/>
            <person name="Pangilinan J."/>
            <person name="Riley R."/>
            <person name="Labutti K."/>
            <person name="Andreopoulos B."/>
            <person name="Lipzen A."/>
            <person name="Chen C."/>
            <person name="Yanf M."/>
            <person name="Daum C."/>
            <person name="Ng V."/>
            <person name="Clum A."/>
            <person name="Ohm R."/>
            <person name="Martin F."/>
            <person name="Silar P."/>
            <person name="Natvig D."/>
            <person name="Lalanne C."/>
            <person name="Gautier V."/>
            <person name="Ament-Velasquez S.L."/>
            <person name="Kruys A."/>
            <person name="Hutchinson M.I."/>
            <person name="Powell A.J."/>
            <person name="Barry K."/>
            <person name="Miller A.N."/>
            <person name="Grigoriev I.V."/>
            <person name="Debuchy R."/>
            <person name="Gladieux P."/>
            <person name="Thoren M.H."/>
            <person name="Johannesson H."/>
        </authorList>
    </citation>
    <scope>NUCLEOTIDE SEQUENCE</scope>
    <source>
        <strain evidence="3">CBS 141.50</strain>
    </source>
</reference>
<keyword evidence="2" id="KW-1133">Transmembrane helix</keyword>
<comment type="caution">
    <text evidence="3">The sequence shown here is derived from an EMBL/GenBank/DDBJ whole genome shotgun (WGS) entry which is preliminary data.</text>
</comment>
<dbReference type="Proteomes" id="UP001302676">
    <property type="component" value="Unassembled WGS sequence"/>
</dbReference>
<keyword evidence="2" id="KW-0472">Membrane</keyword>
<sequence>MIEASSSYAQSAFVATVKIGASIDLEGRQCVPRVRGVEHLGAGFNWVQLIGRSLSVLLELGALAVVSWLYSYWQDEPTARVDVLVPSFFPIVFGVLADTYEIVSILFFIRKRAINAVATFFDIALIGAGIFAFLVLGMVDRGVGERRKHWAMDMKNAMYFMIAYCIVHAGFIVLAASGMVKIYLVTNRSQRDSQVEKSQVKMVEFSEGQDQPPSQPRLA</sequence>
<dbReference type="RefSeq" id="XP_062638218.1">
    <property type="nucleotide sequence ID" value="XM_062776829.1"/>
</dbReference>
<accession>A0AAN6ZNC9</accession>
<reference evidence="3" key="1">
    <citation type="journal article" date="2023" name="Mol. Phylogenet. Evol.">
        <title>Genome-scale phylogeny and comparative genomics of the fungal order Sordariales.</title>
        <authorList>
            <person name="Hensen N."/>
            <person name="Bonometti L."/>
            <person name="Westerberg I."/>
            <person name="Brannstrom I.O."/>
            <person name="Guillou S."/>
            <person name="Cros-Aarteil S."/>
            <person name="Calhoun S."/>
            <person name="Haridas S."/>
            <person name="Kuo A."/>
            <person name="Mondo S."/>
            <person name="Pangilinan J."/>
            <person name="Riley R."/>
            <person name="LaButti K."/>
            <person name="Andreopoulos B."/>
            <person name="Lipzen A."/>
            <person name="Chen C."/>
            <person name="Yan M."/>
            <person name="Daum C."/>
            <person name="Ng V."/>
            <person name="Clum A."/>
            <person name="Steindorff A."/>
            <person name="Ohm R.A."/>
            <person name="Martin F."/>
            <person name="Silar P."/>
            <person name="Natvig D.O."/>
            <person name="Lalanne C."/>
            <person name="Gautier V."/>
            <person name="Ament-Velasquez S.L."/>
            <person name="Kruys A."/>
            <person name="Hutchinson M.I."/>
            <person name="Powell A.J."/>
            <person name="Barry K."/>
            <person name="Miller A.N."/>
            <person name="Grigoriev I.V."/>
            <person name="Debuchy R."/>
            <person name="Gladieux P."/>
            <person name="Hiltunen Thoren M."/>
            <person name="Johannesson H."/>
        </authorList>
    </citation>
    <scope>NUCLEOTIDE SEQUENCE</scope>
    <source>
        <strain evidence="3">CBS 141.50</strain>
    </source>
</reference>
<evidence type="ECO:0000313" key="3">
    <source>
        <dbReference type="EMBL" id="KAK4144847.1"/>
    </source>
</evidence>
<evidence type="ECO:0000256" key="1">
    <source>
        <dbReference type="SAM" id="MobiDB-lite"/>
    </source>
</evidence>
<feature type="transmembrane region" description="Helical" evidence="2">
    <location>
        <begin position="116"/>
        <end position="139"/>
    </location>
</feature>
<keyword evidence="2" id="KW-0812">Transmembrane</keyword>
<feature type="transmembrane region" description="Helical" evidence="2">
    <location>
        <begin position="54"/>
        <end position="73"/>
    </location>
</feature>
<gene>
    <name evidence="3" type="ORF">C8A04DRAFT_11086</name>
</gene>
<feature type="transmembrane region" description="Helical" evidence="2">
    <location>
        <begin position="159"/>
        <end position="184"/>
    </location>
</feature>
<organism evidence="3 4">
    <name type="scientific">Dichotomopilus funicola</name>
    <dbReference type="NCBI Taxonomy" id="1934379"/>
    <lineage>
        <taxon>Eukaryota</taxon>
        <taxon>Fungi</taxon>
        <taxon>Dikarya</taxon>
        <taxon>Ascomycota</taxon>
        <taxon>Pezizomycotina</taxon>
        <taxon>Sordariomycetes</taxon>
        <taxon>Sordariomycetidae</taxon>
        <taxon>Sordariales</taxon>
        <taxon>Chaetomiaceae</taxon>
        <taxon>Dichotomopilus</taxon>
    </lineage>
</organism>
<dbReference type="GeneID" id="87813442"/>
<feature type="transmembrane region" description="Helical" evidence="2">
    <location>
        <begin position="88"/>
        <end position="109"/>
    </location>
</feature>
<evidence type="ECO:0000256" key="2">
    <source>
        <dbReference type="SAM" id="Phobius"/>
    </source>
</evidence>
<proteinExistence type="predicted"/>
<protein>
    <submittedName>
        <fullName evidence="3">Uncharacterized protein</fullName>
    </submittedName>
</protein>
<dbReference type="EMBL" id="MU853573">
    <property type="protein sequence ID" value="KAK4144847.1"/>
    <property type="molecule type" value="Genomic_DNA"/>
</dbReference>
<feature type="region of interest" description="Disordered" evidence="1">
    <location>
        <begin position="196"/>
        <end position="219"/>
    </location>
</feature>
<keyword evidence="4" id="KW-1185">Reference proteome</keyword>
<name>A0AAN6ZNC9_9PEZI</name>